<name>A0A157S9K0_9BORD</name>
<dbReference type="EMBL" id="FKIF01000002">
    <property type="protein sequence ID" value="SAI66596.1"/>
    <property type="molecule type" value="Genomic_DNA"/>
</dbReference>
<dbReference type="PANTHER" id="PTHR30346">
    <property type="entry name" value="TRANSCRIPTIONAL DUAL REGULATOR HCAR-RELATED"/>
    <property type="match status" value="1"/>
</dbReference>
<dbReference type="Gene3D" id="1.10.10.10">
    <property type="entry name" value="Winged helix-like DNA-binding domain superfamily/Winged helix DNA-binding domain"/>
    <property type="match status" value="1"/>
</dbReference>
<dbReference type="Gene3D" id="3.40.190.10">
    <property type="entry name" value="Periplasmic binding protein-like II"/>
    <property type="match status" value="2"/>
</dbReference>
<dbReference type="PANTHER" id="PTHR30346:SF28">
    <property type="entry name" value="HTH-TYPE TRANSCRIPTIONAL REGULATOR CYNR"/>
    <property type="match status" value="1"/>
</dbReference>
<dbReference type="SUPFAM" id="SSF46785">
    <property type="entry name" value="Winged helix' DNA-binding domain"/>
    <property type="match status" value="1"/>
</dbReference>
<dbReference type="PROSITE" id="PS50931">
    <property type="entry name" value="HTH_LYSR"/>
    <property type="match status" value="1"/>
</dbReference>
<keyword evidence="7" id="KW-1185">Reference proteome</keyword>
<dbReference type="SUPFAM" id="SSF53850">
    <property type="entry name" value="Periplasmic binding protein-like II"/>
    <property type="match status" value="1"/>
</dbReference>
<feature type="domain" description="HTH lysR-type" evidence="5">
    <location>
        <begin position="1"/>
        <end position="58"/>
    </location>
</feature>
<evidence type="ECO:0000256" key="3">
    <source>
        <dbReference type="ARBA" id="ARBA00023125"/>
    </source>
</evidence>
<keyword evidence="2" id="KW-0805">Transcription regulation</keyword>
<gene>
    <name evidence="6" type="primary">yofA_2</name>
    <name evidence="6" type="ORF">SAMEA3906486_01051</name>
</gene>
<sequence>MDTQFLQSFVSVVEAGSLAEAARRLDLTPAAIAARVRALEQDLGTPLLRRAGRHVKPTEAGLRMLERARLVLRDVRDLRASASDDAPLGELRVGVSVSALTGVMPPVLTRLYRRYPSLSVYVEPGTSSHLYHRTVGGHVDVAFIVQPQFALPKGYGWRTIVEEPLVVLAHPDVATNDAHQLMSQQPFIRYDRAAWGGRMADRYLRQHGIRPHERLEIDGLMAIASMVREGLGVSLVPDWAPDWLDSIGIARVPLPDTAPVRRMGVIWATQTPHATLSEAFVEATEAAMSDAGAHAPGDIQAPSHQK</sequence>
<comment type="similarity">
    <text evidence="1">Belongs to the LysR transcriptional regulatory family.</text>
</comment>
<reference evidence="6 7" key="1">
    <citation type="submission" date="2016-04" db="EMBL/GenBank/DDBJ databases">
        <authorList>
            <consortium name="Pathogen Informatics"/>
        </authorList>
    </citation>
    <scope>NUCLEOTIDE SEQUENCE [LARGE SCALE GENOMIC DNA]</scope>
    <source>
        <strain evidence="6 7">H050680373</strain>
    </source>
</reference>
<dbReference type="InterPro" id="IPR000847">
    <property type="entry name" value="LysR_HTH_N"/>
</dbReference>
<dbReference type="GO" id="GO:0032993">
    <property type="term" value="C:protein-DNA complex"/>
    <property type="evidence" value="ECO:0007669"/>
    <property type="project" value="TreeGrafter"/>
</dbReference>
<keyword evidence="3" id="KW-0238">DNA-binding</keyword>
<dbReference type="FunFam" id="1.10.10.10:FF:000001">
    <property type="entry name" value="LysR family transcriptional regulator"/>
    <property type="match status" value="1"/>
</dbReference>
<dbReference type="AlphaFoldDB" id="A0A157S9K0"/>
<accession>A0A157S9K0</accession>
<evidence type="ECO:0000256" key="1">
    <source>
        <dbReference type="ARBA" id="ARBA00009437"/>
    </source>
</evidence>
<dbReference type="STRING" id="288768.SAMEA3906486_01051"/>
<dbReference type="GO" id="GO:0003700">
    <property type="term" value="F:DNA-binding transcription factor activity"/>
    <property type="evidence" value="ECO:0007669"/>
    <property type="project" value="InterPro"/>
</dbReference>
<dbReference type="OrthoDB" id="9803735at2"/>
<evidence type="ECO:0000256" key="2">
    <source>
        <dbReference type="ARBA" id="ARBA00023015"/>
    </source>
</evidence>
<evidence type="ECO:0000313" key="7">
    <source>
        <dbReference type="Proteomes" id="UP000076848"/>
    </source>
</evidence>
<dbReference type="GO" id="GO:0003677">
    <property type="term" value="F:DNA binding"/>
    <property type="evidence" value="ECO:0007669"/>
    <property type="project" value="UniProtKB-KW"/>
</dbReference>
<evidence type="ECO:0000259" key="5">
    <source>
        <dbReference type="PROSITE" id="PS50931"/>
    </source>
</evidence>
<dbReference type="CDD" id="cd08427">
    <property type="entry name" value="PBP2_LTTR_like_2"/>
    <property type="match status" value="1"/>
</dbReference>
<dbReference type="InterPro" id="IPR036388">
    <property type="entry name" value="WH-like_DNA-bd_sf"/>
</dbReference>
<protein>
    <submittedName>
        <fullName evidence="6">LysR family transcriptional regulator</fullName>
    </submittedName>
</protein>
<dbReference type="InterPro" id="IPR036390">
    <property type="entry name" value="WH_DNA-bd_sf"/>
</dbReference>
<dbReference type="Proteomes" id="UP000076848">
    <property type="component" value="Unassembled WGS sequence"/>
</dbReference>
<keyword evidence="4" id="KW-0804">Transcription</keyword>
<organism evidence="6 7">
    <name type="scientific">Bordetella ansorpii</name>
    <dbReference type="NCBI Taxonomy" id="288768"/>
    <lineage>
        <taxon>Bacteria</taxon>
        <taxon>Pseudomonadati</taxon>
        <taxon>Pseudomonadota</taxon>
        <taxon>Betaproteobacteria</taxon>
        <taxon>Burkholderiales</taxon>
        <taxon>Alcaligenaceae</taxon>
        <taxon>Bordetella</taxon>
    </lineage>
</organism>
<dbReference type="Pfam" id="PF03466">
    <property type="entry name" value="LysR_substrate"/>
    <property type="match status" value="1"/>
</dbReference>
<dbReference type="InterPro" id="IPR005119">
    <property type="entry name" value="LysR_subst-bd"/>
</dbReference>
<evidence type="ECO:0000256" key="4">
    <source>
        <dbReference type="ARBA" id="ARBA00023163"/>
    </source>
</evidence>
<evidence type="ECO:0000313" key="6">
    <source>
        <dbReference type="EMBL" id="SAI66596.1"/>
    </source>
</evidence>
<dbReference type="Pfam" id="PF00126">
    <property type="entry name" value="HTH_1"/>
    <property type="match status" value="1"/>
</dbReference>
<dbReference type="RefSeq" id="WP_066124466.1">
    <property type="nucleotide sequence ID" value="NZ_FKIF01000002.1"/>
</dbReference>
<proteinExistence type="inferred from homology"/>